<keyword evidence="11 19" id="KW-1133">Transmembrane helix</keyword>
<evidence type="ECO:0000256" key="5">
    <source>
        <dbReference type="ARBA" id="ARBA00022553"/>
    </source>
</evidence>
<keyword evidence="7 19" id="KW-0812">Transmembrane</keyword>
<evidence type="ECO:0000256" key="1">
    <source>
        <dbReference type="ARBA" id="ARBA00000085"/>
    </source>
</evidence>
<dbReference type="EC" id="2.7.13.3" evidence="3"/>
<dbReference type="FunFam" id="1.10.287.130:FF:000002">
    <property type="entry name" value="Two-component osmosensing histidine kinase"/>
    <property type="match status" value="1"/>
</dbReference>
<keyword evidence="6" id="KW-0808">Transferase</keyword>
<feature type="modified residue" description="4-aspartylphosphate" evidence="18">
    <location>
        <position position="521"/>
    </location>
</feature>
<gene>
    <name evidence="23" type="ORF">EA656_02120</name>
</gene>
<feature type="domain" description="HPt" evidence="22">
    <location>
        <begin position="633"/>
        <end position="726"/>
    </location>
</feature>
<dbReference type="Gene3D" id="3.30.565.10">
    <property type="entry name" value="Histidine kinase-like ATPase, C-terminal domain"/>
    <property type="match status" value="1"/>
</dbReference>
<dbReference type="PRINTS" id="PR00344">
    <property type="entry name" value="BCTRLSENSOR"/>
</dbReference>
<dbReference type="GO" id="GO:0000155">
    <property type="term" value="F:phosphorelay sensor kinase activity"/>
    <property type="evidence" value="ECO:0007669"/>
    <property type="project" value="InterPro"/>
</dbReference>
<evidence type="ECO:0000256" key="17">
    <source>
        <dbReference type="PROSITE-ProRule" id="PRU00110"/>
    </source>
</evidence>
<keyword evidence="10" id="KW-0067">ATP-binding</keyword>
<evidence type="ECO:0000259" key="21">
    <source>
        <dbReference type="PROSITE" id="PS50110"/>
    </source>
</evidence>
<evidence type="ECO:0000256" key="9">
    <source>
        <dbReference type="ARBA" id="ARBA00022777"/>
    </source>
</evidence>
<evidence type="ECO:0000256" key="11">
    <source>
        <dbReference type="ARBA" id="ARBA00022989"/>
    </source>
</evidence>
<dbReference type="InterPro" id="IPR004358">
    <property type="entry name" value="Sig_transdc_His_kin-like_C"/>
</dbReference>
<dbReference type="Gene3D" id="1.10.287.130">
    <property type="match status" value="1"/>
</dbReference>
<keyword evidence="9" id="KW-0418">Kinase</keyword>
<keyword evidence="13" id="KW-0843">Virulence</keyword>
<evidence type="ECO:0000256" key="15">
    <source>
        <dbReference type="ARBA" id="ARBA00064003"/>
    </source>
</evidence>
<accession>A0A4Q8LYS3</accession>
<dbReference type="PROSITE" id="PS50109">
    <property type="entry name" value="HIS_KIN"/>
    <property type="match status" value="1"/>
</dbReference>
<evidence type="ECO:0000256" key="12">
    <source>
        <dbReference type="ARBA" id="ARBA00023012"/>
    </source>
</evidence>
<keyword evidence="4" id="KW-1003">Cell membrane</keyword>
<evidence type="ECO:0000256" key="2">
    <source>
        <dbReference type="ARBA" id="ARBA00004429"/>
    </source>
</evidence>
<evidence type="ECO:0000313" key="24">
    <source>
        <dbReference type="Proteomes" id="UP000292087"/>
    </source>
</evidence>
<dbReference type="InterPro" id="IPR003661">
    <property type="entry name" value="HisK_dim/P_dom"/>
</dbReference>
<reference evidence="23 24" key="1">
    <citation type="submission" date="2019-02" db="EMBL/GenBank/DDBJ databases">
        <title>WGS of Pseudoxanthomonas species novum from clinical isolates.</title>
        <authorList>
            <person name="Bernier A.-M."/>
            <person name="Bernard K."/>
            <person name="Vachon A."/>
        </authorList>
    </citation>
    <scope>NUCLEOTIDE SEQUENCE [LARGE SCALE GENOMIC DNA]</scope>
    <source>
        <strain evidence="23 24">NML140781</strain>
    </source>
</reference>
<dbReference type="InterPro" id="IPR003594">
    <property type="entry name" value="HATPase_dom"/>
</dbReference>
<evidence type="ECO:0000256" key="7">
    <source>
        <dbReference type="ARBA" id="ARBA00022692"/>
    </source>
</evidence>
<feature type="transmembrane region" description="Helical" evidence="19">
    <location>
        <begin position="153"/>
        <end position="170"/>
    </location>
</feature>
<comment type="subunit">
    <text evidence="15">At low DSF concentrations, interacts with RpfF.</text>
</comment>
<evidence type="ECO:0000256" key="19">
    <source>
        <dbReference type="SAM" id="Phobius"/>
    </source>
</evidence>
<evidence type="ECO:0000256" key="16">
    <source>
        <dbReference type="ARBA" id="ARBA00068150"/>
    </source>
</evidence>
<evidence type="ECO:0000256" key="14">
    <source>
        <dbReference type="ARBA" id="ARBA00023136"/>
    </source>
</evidence>
<dbReference type="PROSITE" id="PS50894">
    <property type="entry name" value="HPT"/>
    <property type="match status" value="1"/>
</dbReference>
<feature type="modified residue" description="Phosphohistidine" evidence="17">
    <location>
        <position position="672"/>
    </location>
</feature>
<evidence type="ECO:0000256" key="8">
    <source>
        <dbReference type="ARBA" id="ARBA00022741"/>
    </source>
</evidence>
<comment type="catalytic activity">
    <reaction evidence="1">
        <text>ATP + protein L-histidine = ADP + protein N-phospho-L-histidine.</text>
        <dbReference type="EC" id="2.7.13.3"/>
    </reaction>
</comment>
<protein>
    <recommendedName>
        <fullName evidence="16">Sensory/regulatory protein RpfC</fullName>
        <ecNumber evidence="3">2.7.13.3</ecNumber>
    </recommendedName>
</protein>
<dbReference type="CDD" id="cd00082">
    <property type="entry name" value="HisKA"/>
    <property type="match status" value="1"/>
</dbReference>
<evidence type="ECO:0000256" key="4">
    <source>
        <dbReference type="ARBA" id="ARBA00022475"/>
    </source>
</evidence>
<dbReference type="PANTHER" id="PTHR45339">
    <property type="entry name" value="HYBRID SIGNAL TRANSDUCTION HISTIDINE KINASE J"/>
    <property type="match status" value="1"/>
</dbReference>
<dbReference type="Pfam" id="PF00072">
    <property type="entry name" value="Response_reg"/>
    <property type="match status" value="1"/>
</dbReference>
<dbReference type="CDD" id="cd16922">
    <property type="entry name" value="HATPase_EvgS-ArcB-TorS-like"/>
    <property type="match status" value="1"/>
</dbReference>
<dbReference type="SUPFAM" id="SSF47384">
    <property type="entry name" value="Homodimeric domain of signal transducing histidine kinase"/>
    <property type="match status" value="1"/>
</dbReference>
<feature type="transmembrane region" description="Helical" evidence="19">
    <location>
        <begin position="51"/>
        <end position="74"/>
    </location>
</feature>
<evidence type="ECO:0000313" key="23">
    <source>
        <dbReference type="EMBL" id="TAA37487.1"/>
    </source>
</evidence>
<dbReference type="SMART" id="SM00388">
    <property type="entry name" value="HisKA"/>
    <property type="match status" value="1"/>
</dbReference>
<dbReference type="Gene3D" id="3.40.50.2300">
    <property type="match status" value="1"/>
</dbReference>
<dbReference type="InterPro" id="IPR008207">
    <property type="entry name" value="Sig_transdc_His_kin_Hpt_dom"/>
</dbReference>
<evidence type="ECO:0000256" key="6">
    <source>
        <dbReference type="ARBA" id="ARBA00022679"/>
    </source>
</evidence>
<sequence length="739" mass="80991">MAALLQQFKERLPARRDNEHGQALVRIALISLILMYVLLPPVRAQLPAAQYEGVLAIVLSGLTLGCILMGWMWLRPERSDTRRIIGMLADYGLMAAGMIQMGEPLGWVYVVVMWVTVGNGMRYGNNYLYLAVAMAMVSFTATVLMTDYWLSNLKLGIGLIGGLAAVPLYFSNLLRKLTRASAEARRASEAKSRFLANMSHEFRTPLNGLSGMTEVLATTRLDAEQRECLNTIQASARSLLALVEEVLDISAIEAGKLRLDISEFAPRELVKHVGFIMLPQAKAKKLDYTVHFADDVPATLMGDARHLRQVLINLVGNAVKFTDRGGVRIQVVTVPSIDARVRLRFTVIDTGVGIPPRLQDRLFEAFEQADVSLSRRYGGTGLGAAIAKGLTEAMGGDIGFESEVGLGSTFWVEVPFDGVVPSETPMVPALAEDVDEVEDWAEAGTAQEVRAENVIAFSDPFLRHRARVRSMQILVADDHEANRMVLQRLLQKAGHRVVCVNGGEEVLDALAVTDYDAAIIDLHMPGMSGLDLLKELRVMQAGGGPRTPVLVLSADVTPQSISSCEQAGAYAFLAKPVVASKLLDVLNDIASNSGLRQTPAKPGVARGNEAAGASQAEVFDPHVLDELLQLGMGEAFEQEFVQQCLNDAEACFLGMLRAGEQPDWERMREYAHALKGVAGNLGMSRLAEESGQFMRMADWQMLAEWRQRMHQLDGHFRMGREALAARAQQRRKARDGGER</sequence>
<dbReference type="GO" id="GO:0005886">
    <property type="term" value="C:plasma membrane"/>
    <property type="evidence" value="ECO:0007669"/>
    <property type="project" value="UniProtKB-SubCell"/>
</dbReference>
<dbReference type="CDD" id="cd17546">
    <property type="entry name" value="REC_hyHK_CKI1_RcsC-like"/>
    <property type="match status" value="1"/>
</dbReference>
<feature type="transmembrane region" description="Helical" evidence="19">
    <location>
        <begin position="95"/>
        <end position="115"/>
    </location>
</feature>
<dbReference type="InterPro" id="IPR036890">
    <property type="entry name" value="HATPase_C_sf"/>
</dbReference>
<dbReference type="SMART" id="SM00387">
    <property type="entry name" value="HATPase_c"/>
    <property type="match status" value="1"/>
</dbReference>
<dbReference type="InterPro" id="IPR011006">
    <property type="entry name" value="CheY-like_superfamily"/>
</dbReference>
<feature type="domain" description="Response regulatory" evidence="21">
    <location>
        <begin position="472"/>
        <end position="590"/>
    </location>
</feature>
<dbReference type="SUPFAM" id="SSF47226">
    <property type="entry name" value="Histidine-containing phosphotransfer domain, HPT domain"/>
    <property type="match status" value="1"/>
</dbReference>
<keyword evidence="14 19" id="KW-0472">Membrane</keyword>
<evidence type="ECO:0000256" key="3">
    <source>
        <dbReference type="ARBA" id="ARBA00012438"/>
    </source>
</evidence>
<dbReference type="InterPro" id="IPR001789">
    <property type="entry name" value="Sig_transdc_resp-reg_receiver"/>
</dbReference>
<comment type="caution">
    <text evidence="23">The sequence shown here is derived from an EMBL/GenBank/DDBJ whole genome shotgun (WGS) entry which is preliminary data.</text>
</comment>
<feature type="domain" description="Histidine kinase" evidence="20">
    <location>
        <begin position="197"/>
        <end position="418"/>
    </location>
</feature>
<dbReference type="PANTHER" id="PTHR45339:SF1">
    <property type="entry name" value="HYBRID SIGNAL TRANSDUCTION HISTIDINE KINASE J"/>
    <property type="match status" value="1"/>
</dbReference>
<dbReference type="InterPro" id="IPR036097">
    <property type="entry name" value="HisK_dim/P_sf"/>
</dbReference>
<keyword evidence="12" id="KW-0902">Two-component regulatory system</keyword>
<evidence type="ECO:0000256" key="13">
    <source>
        <dbReference type="ARBA" id="ARBA00023026"/>
    </source>
</evidence>
<dbReference type="Proteomes" id="UP000292087">
    <property type="component" value="Unassembled WGS sequence"/>
</dbReference>
<dbReference type="Gene3D" id="1.20.120.160">
    <property type="entry name" value="HPT domain"/>
    <property type="match status" value="1"/>
</dbReference>
<evidence type="ECO:0000259" key="22">
    <source>
        <dbReference type="PROSITE" id="PS50894"/>
    </source>
</evidence>
<evidence type="ECO:0000256" key="10">
    <source>
        <dbReference type="ARBA" id="ARBA00022840"/>
    </source>
</evidence>
<dbReference type="SMART" id="SM00448">
    <property type="entry name" value="REC"/>
    <property type="match status" value="1"/>
</dbReference>
<dbReference type="InterPro" id="IPR036641">
    <property type="entry name" value="HPT_dom_sf"/>
</dbReference>
<dbReference type="Pfam" id="PF01627">
    <property type="entry name" value="Hpt"/>
    <property type="match status" value="1"/>
</dbReference>
<proteinExistence type="predicted"/>
<dbReference type="Pfam" id="PF02518">
    <property type="entry name" value="HATPase_c"/>
    <property type="match status" value="1"/>
</dbReference>
<evidence type="ECO:0000256" key="18">
    <source>
        <dbReference type="PROSITE-ProRule" id="PRU00169"/>
    </source>
</evidence>
<dbReference type="PROSITE" id="PS50110">
    <property type="entry name" value="RESPONSE_REGULATORY"/>
    <property type="match status" value="1"/>
</dbReference>
<feature type="transmembrane region" description="Helical" evidence="19">
    <location>
        <begin position="21"/>
        <end position="39"/>
    </location>
</feature>
<dbReference type="FunFam" id="3.30.565.10:FF:000010">
    <property type="entry name" value="Sensor histidine kinase RcsC"/>
    <property type="match status" value="1"/>
</dbReference>
<keyword evidence="5 18" id="KW-0597">Phosphoprotein</keyword>
<dbReference type="GO" id="GO:0005524">
    <property type="term" value="F:ATP binding"/>
    <property type="evidence" value="ECO:0007669"/>
    <property type="project" value="UniProtKB-KW"/>
</dbReference>
<comment type="subcellular location">
    <subcellularLocation>
        <location evidence="2">Cell inner membrane</location>
        <topology evidence="2">Multi-pass membrane protein</topology>
    </subcellularLocation>
</comment>
<dbReference type="AlphaFoldDB" id="A0A4Q8LYS3"/>
<dbReference type="InterPro" id="IPR005467">
    <property type="entry name" value="His_kinase_dom"/>
</dbReference>
<dbReference type="SUPFAM" id="SSF52172">
    <property type="entry name" value="CheY-like"/>
    <property type="match status" value="1"/>
</dbReference>
<dbReference type="Pfam" id="PF00512">
    <property type="entry name" value="HisKA"/>
    <property type="match status" value="1"/>
</dbReference>
<organism evidence="23 24">
    <name type="scientific">Pseudoxanthomonas winnipegensis</name>
    <dbReference type="NCBI Taxonomy" id="2480810"/>
    <lineage>
        <taxon>Bacteria</taxon>
        <taxon>Pseudomonadati</taxon>
        <taxon>Pseudomonadota</taxon>
        <taxon>Gammaproteobacteria</taxon>
        <taxon>Lysobacterales</taxon>
        <taxon>Lysobacteraceae</taxon>
        <taxon>Pseudoxanthomonas</taxon>
    </lineage>
</organism>
<keyword evidence="8" id="KW-0547">Nucleotide-binding</keyword>
<feature type="transmembrane region" description="Helical" evidence="19">
    <location>
        <begin position="127"/>
        <end position="146"/>
    </location>
</feature>
<name>A0A4Q8LYS3_9GAMM</name>
<dbReference type="RefSeq" id="WP_130522468.1">
    <property type="nucleotide sequence ID" value="NZ_SHMF01000001.1"/>
</dbReference>
<dbReference type="SMART" id="SM00073">
    <property type="entry name" value="HPT"/>
    <property type="match status" value="1"/>
</dbReference>
<evidence type="ECO:0000259" key="20">
    <source>
        <dbReference type="PROSITE" id="PS50109"/>
    </source>
</evidence>
<dbReference type="EMBL" id="SHMF01000001">
    <property type="protein sequence ID" value="TAA37487.1"/>
    <property type="molecule type" value="Genomic_DNA"/>
</dbReference>
<dbReference type="SUPFAM" id="SSF55874">
    <property type="entry name" value="ATPase domain of HSP90 chaperone/DNA topoisomerase II/histidine kinase"/>
    <property type="match status" value="1"/>
</dbReference>